<evidence type="ECO:0000256" key="2">
    <source>
        <dbReference type="ARBA" id="ARBA00023125"/>
    </source>
</evidence>
<dbReference type="PANTHER" id="PTHR30055">
    <property type="entry name" value="HTH-TYPE TRANSCRIPTIONAL REGULATOR RUTR"/>
    <property type="match status" value="1"/>
</dbReference>
<sequence length="208" mass="23025">MAGPAPRRPPGGNQERAERTRRTVIDETVRYILEEGFAAPSVRRITERAGLTWGVVQYHFGDLGGLLMAVVDQGITELTEALERLRHETASLPPDRRTEVVVDALWQAFSSPTSMAALEILISTRAARDSAVNAQLSDTMRQFTELGRHLGEDLDAPQATEIGNLIWATLRGIVLAQMVSPTPLDTSRDRKALVDVLNTYIRAQRTRP</sequence>
<evidence type="ECO:0000256" key="3">
    <source>
        <dbReference type="ARBA" id="ARBA00023163"/>
    </source>
</evidence>
<dbReference type="SUPFAM" id="SSF48498">
    <property type="entry name" value="Tetracyclin repressor-like, C-terminal domain"/>
    <property type="match status" value="1"/>
</dbReference>
<name>A0ABR4YZM9_9MYCO</name>
<dbReference type="Gene3D" id="1.10.357.10">
    <property type="entry name" value="Tetracycline Repressor, domain 2"/>
    <property type="match status" value="1"/>
</dbReference>
<feature type="region of interest" description="Disordered" evidence="5">
    <location>
        <begin position="1"/>
        <end position="20"/>
    </location>
</feature>
<dbReference type="PANTHER" id="PTHR30055:SF234">
    <property type="entry name" value="HTH-TYPE TRANSCRIPTIONAL REGULATOR BETI"/>
    <property type="match status" value="1"/>
</dbReference>
<evidence type="ECO:0000256" key="4">
    <source>
        <dbReference type="PROSITE-ProRule" id="PRU00335"/>
    </source>
</evidence>
<dbReference type="PROSITE" id="PS50977">
    <property type="entry name" value="HTH_TETR_2"/>
    <property type="match status" value="1"/>
</dbReference>
<keyword evidence="1" id="KW-0805">Transcription regulation</keyword>
<dbReference type="InterPro" id="IPR036271">
    <property type="entry name" value="Tet_transcr_reg_TetR-rel_C_sf"/>
</dbReference>
<dbReference type="InterPro" id="IPR001647">
    <property type="entry name" value="HTH_TetR"/>
</dbReference>
<evidence type="ECO:0000313" key="8">
    <source>
        <dbReference type="Proteomes" id="UP000031004"/>
    </source>
</evidence>
<feature type="DNA-binding region" description="H-T-H motif" evidence="4">
    <location>
        <begin position="41"/>
        <end position="60"/>
    </location>
</feature>
<evidence type="ECO:0000256" key="5">
    <source>
        <dbReference type="SAM" id="MobiDB-lite"/>
    </source>
</evidence>
<organism evidence="7 8">
    <name type="scientific">Mycolicibacterium setense</name>
    <dbReference type="NCBI Taxonomy" id="431269"/>
    <lineage>
        <taxon>Bacteria</taxon>
        <taxon>Bacillati</taxon>
        <taxon>Actinomycetota</taxon>
        <taxon>Actinomycetes</taxon>
        <taxon>Mycobacteriales</taxon>
        <taxon>Mycobacteriaceae</taxon>
        <taxon>Mycolicibacterium</taxon>
    </lineage>
</organism>
<comment type="caution">
    <text evidence="7">The sequence shown here is derived from an EMBL/GenBank/DDBJ whole genome shotgun (WGS) entry which is preliminary data.</text>
</comment>
<dbReference type="SUPFAM" id="SSF46689">
    <property type="entry name" value="Homeodomain-like"/>
    <property type="match status" value="1"/>
</dbReference>
<keyword evidence="2 4" id="KW-0238">DNA-binding</keyword>
<dbReference type="InterPro" id="IPR050109">
    <property type="entry name" value="HTH-type_TetR-like_transc_reg"/>
</dbReference>
<dbReference type="InterPro" id="IPR041583">
    <property type="entry name" value="TetR_C_31"/>
</dbReference>
<proteinExistence type="predicted"/>
<reference evidence="7 8" key="1">
    <citation type="submission" date="2014-11" db="EMBL/GenBank/DDBJ databases">
        <title>Mycobacterium setense Manresensis Genome.</title>
        <authorList>
            <person name="Rech G."/>
            <person name="Sumoy L."/>
        </authorList>
    </citation>
    <scope>NUCLEOTIDE SEQUENCE [LARGE SCALE GENOMIC DNA]</scope>
    <source>
        <strain evidence="7 8">Manresensis</strain>
    </source>
</reference>
<evidence type="ECO:0000259" key="6">
    <source>
        <dbReference type="PROSITE" id="PS50977"/>
    </source>
</evidence>
<dbReference type="RefSeq" id="WP_039318619.1">
    <property type="nucleotide sequence ID" value="NZ_JTLZ01000004.1"/>
</dbReference>
<gene>
    <name evidence="7" type="ORF">QQ44_08610</name>
</gene>
<dbReference type="Proteomes" id="UP000031004">
    <property type="component" value="Unassembled WGS sequence"/>
</dbReference>
<evidence type="ECO:0000313" key="7">
    <source>
        <dbReference type="EMBL" id="KHO27638.1"/>
    </source>
</evidence>
<dbReference type="InterPro" id="IPR009057">
    <property type="entry name" value="Homeodomain-like_sf"/>
</dbReference>
<evidence type="ECO:0000256" key="1">
    <source>
        <dbReference type="ARBA" id="ARBA00023015"/>
    </source>
</evidence>
<keyword evidence="3" id="KW-0804">Transcription</keyword>
<feature type="domain" description="HTH tetR-type" evidence="6">
    <location>
        <begin position="18"/>
        <end position="78"/>
    </location>
</feature>
<keyword evidence="8" id="KW-1185">Reference proteome</keyword>
<protein>
    <submittedName>
        <fullName evidence="7">TetR family transcriptional regulator</fullName>
    </submittedName>
</protein>
<dbReference type="EMBL" id="JTLZ01000004">
    <property type="protein sequence ID" value="KHO27638.1"/>
    <property type="molecule type" value="Genomic_DNA"/>
</dbReference>
<accession>A0ABR4YZM9</accession>
<dbReference type="Pfam" id="PF17940">
    <property type="entry name" value="TetR_C_31"/>
    <property type="match status" value="1"/>
</dbReference>